<feature type="domain" description="Activator of Hsp90 ATPase homologue 1/2-like C-terminal" evidence="2">
    <location>
        <begin position="19"/>
        <end position="153"/>
    </location>
</feature>
<comment type="caution">
    <text evidence="3">The sequence shown here is derived from an EMBL/GenBank/DDBJ whole genome shotgun (WGS) entry which is preliminary data.</text>
</comment>
<reference evidence="4" key="1">
    <citation type="journal article" date="2019" name="Int. J. Syst. Evol. Microbiol.">
        <title>The Global Catalogue of Microorganisms (GCM) 10K type strain sequencing project: providing services to taxonomists for standard genome sequencing and annotation.</title>
        <authorList>
            <consortium name="The Broad Institute Genomics Platform"/>
            <consortium name="The Broad Institute Genome Sequencing Center for Infectious Disease"/>
            <person name="Wu L."/>
            <person name="Ma J."/>
        </authorList>
    </citation>
    <scope>NUCLEOTIDE SEQUENCE [LARGE SCALE GENOMIC DNA]</scope>
    <source>
        <strain evidence="4">JCM 15589</strain>
    </source>
</reference>
<keyword evidence="4" id="KW-1185">Reference proteome</keyword>
<dbReference type="CDD" id="cd07814">
    <property type="entry name" value="SRPBCC_CalC_Aha1-like"/>
    <property type="match status" value="1"/>
</dbReference>
<evidence type="ECO:0000313" key="4">
    <source>
        <dbReference type="Proteomes" id="UP001501138"/>
    </source>
</evidence>
<evidence type="ECO:0000259" key="2">
    <source>
        <dbReference type="Pfam" id="PF08327"/>
    </source>
</evidence>
<dbReference type="Pfam" id="PF08327">
    <property type="entry name" value="AHSA1"/>
    <property type="match status" value="1"/>
</dbReference>
<organism evidence="3 4">
    <name type="scientific">Isoptericola hypogeus</name>
    <dbReference type="NCBI Taxonomy" id="300179"/>
    <lineage>
        <taxon>Bacteria</taxon>
        <taxon>Bacillati</taxon>
        <taxon>Actinomycetota</taxon>
        <taxon>Actinomycetes</taxon>
        <taxon>Micrococcales</taxon>
        <taxon>Promicromonosporaceae</taxon>
        <taxon>Isoptericola</taxon>
    </lineage>
</organism>
<dbReference type="EMBL" id="BAAAPM010000010">
    <property type="protein sequence ID" value="GAA1740963.1"/>
    <property type="molecule type" value="Genomic_DNA"/>
</dbReference>
<evidence type="ECO:0000256" key="1">
    <source>
        <dbReference type="ARBA" id="ARBA00006817"/>
    </source>
</evidence>
<sequence length="156" mass="17237">MSESTGRPDYDIEHAQVLAAPPAKVFAAFTDPDAFARWYGPDGVRTPREDVVIDAREGGTHRFTMVVDLDPPLRTTYDGRFTEVVPDRLLASSGAWEGIPGQDVPWPSNLRVELEPQPEGTLVVVREGPHPAGSVELGRESWRTMFPRLERVVTGS</sequence>
<dbReference type="SUPFAM" id="SSF55961">
    <property type="entry name" value="Bet v1-like"/>
    <property type="match status" value="1"/>
</dbReference>
<comment type="similarity">
    <text evidence="1">Belongs to the AHA1 family.</text>
</comment>
<evidence type="ECO:0000313" key="3">
    <source>
        <dbReference type="EMBL" id="GAA1740963.1"/>
    </source>
</evidence>
<dbReference type="Gene3D" id="3.30.530.20">
    <property type="match status" value="1"/>
</dbReference>
<dbReference type="InterPro" id="IPR013538">
    <property type="entry name" value="ASHA1/2-like_C"/>
</dbReference>
<proteinExistence type="inferred from homology"/>
<dbReference type="InterPro" id="IPR023393">
    <property type="entry name" value="START-like_dom_sf"/>
</dbReference>
<gene>
    <name evidence="3" type="ORF">GCM10009809_40640</name>
</gene>
<dbReference type="Proteomes" id="UP001501138">
    <property type="component" value="Unassembled WGS sequence"/>
</dbReference>
<dbReference type="RefSeq" id="WP_344250737.1">
    <property type="nucleotide sequence ID" value="NZ_BAAAPM010000010.1"/>
</dbReference>
<accession>A0ABP4VYP4</accession>
<protein>
    <submittedName>
        <fullName evidence="3">SRPBCC family protein</fullName>
    </submittedName>
</protein>
<name>A0ABP4VYP4_9MICO</name>